<dbReference type="GO" id="GO:0016989">
    <property type="term" value="F:sigma factor antagonist activity"/>
    <property type="evidence" value="ECO:0007669"/>
    <property type="project" value="TreeGrafter"/>
</dbReference>
<evidence type="ECO:0000313" key="5">
    <source>
        <dbReference type="EMBL" id="PHN05075.1"/>
    </source>
</evidence>
<dbReference type="EMBL" id="PDUD01000023">
    <property type="protein sequence ID" value="PHN05075.1"/>
    <property type="molecule type" value="Genomic_DNA"/>
</dbReference>
<dbReference type="OrthoDB" id="1420916at2"/>
<accession>A0A2D0N9B4</accession>
<keyword evidence="3" id="KW-0472">Membrane</keyword>
<evidence type="ECO:0000256" key="2">
    <source>
        <dbReference type="SAM" id="MobiDB-lite"/>
    </source>
</evidence>
<keyword evidence="6" id="KW-1185">Reference proteome</keyword>
<comment type="caution">
    <text evidence="5">The sequence shown here is derived from an EMBL/GenBank/DDBJ whole genome shotgun (WGS) entry which is preliminary data.</text>
</comment>
<feature type="transmembrane region" description="Helical" evidence="3">
    <location>
        <begin position="90"/>
        <end position="110"/>
    </location>
</feature>
<evidence type="ECO:0000256" key="1">
    <source>
        <dbReference type="SAM" id="Coils"/>
    </source>
</evidence>
<dbReference type="GO" id="GO:0006417">
    <property type="term" value="P:regulation of translation"/>
    <property type="evidence" value="ECO:0007669"/>
    <property type="project" value="TreeGrafter"/>
</dbReference>
<gene>
    <name evidence="5" type="ORF">CRP01_18800</name>
</gene>
<dbReference type="PANTHER" id="PTHR37461:SF1">
    <property type="entry name" value="ANTI-SIGMA-K FACTOR RSKA"/>
    <property type="match status" value="1"/>
</dbReference>
<organism evidence="5 6">
    <name type="scientific">Flavilitoribacter nigricans (strain ATCC 23147 / DSM 23189 / NBRC 102662 / NCIMB 1420 / SS-2)</name>
    <name type="common">Lewinella nigricans</name>
    <dbReference type="NCBI Taxonomy" id="1122177"/>
    <lineage>
        <taxon>Bacteria</taxon>
        <taxon>Pseudomonadati</taxon>
        <taxon>Bacteroidota</taxon>
        <taxon>Saprospiria</taxon>
        <taxon>Saprospirales</taxon>
        <taxon>Lewinellaceae</taxon>
        <taxon>Flavilitoribacter</taxon>
    </lineage>
</organism>
<dbReference type="InterPro" id="IPR051474">
    <property type="entry name" value="Anti-sigma-K/W_factor"/>
</dbReference>
<dbReference type="RefSeq" id="WP_099151622.1">
    <property type="nucleotide sequence ID" value="NZ_PDUD01000023.1"/>
</dbReference>
<protein>
    <recommendedName>
        <fullName evidence="4">Anti-sigma K factor RskA C-terminal domain-containing protein</fullName>
    </recommendedName>
</protein>
<proteinExistence type="predicted"/>
<dbReference type="GO" id="GO:0005886">
    <property type="term" value="C:plasma membrane"/>
    <property type="evidence" value="ECO:0007669"/>
    <property type="project" value="InterPro"/>
</dbReference>
<dbReference type="Pfam" id="PF10099">
    <property type="entry name" value="RskA_C"/>
    <property type="match status" value="1"/>
</dbReference>
<dbReference type="Proteomes" id="UP000223913">
    <property type="component" value="Unassembled WGS sequence"/>
</dbReference>
<reference evidence="5 6" key="1">
    <citation type="submission" date="2017-10" db="EMBL/GenBank/DDBJ databases">
        <title>The draft genome sequence of Lewinella nigricans NBRC 102662.</title>
        <authorList>
            <person name="Wang K."/>
        </authorList>
    </citation>
    <scope>NUCLEOTIDE SEQUENCE [LARGE SCALE GENOMIC DNA]</scope>
    <source>
        <strain evidence="5 6">NBRC 102662</strain>
    </source>
</reference>
<sequence length="259" mass="29562">MDKERFLQSGLLEQYVLGLTTEEENEEVERYAHAFPEIQSEIDLLRNAVRQYAEEQIATPKINHHPYLSASPTAQEDEEDFFTEKSAPAMSQWIMAIFLVLFAAFGFYYFSQAQRSQERLSQLNKNFIAFKNDCQKEQESLQELQQQVAFYENNLTSPLQLEGTSLAPDSEVRVFWNEQEQLAVVQVFSLPDHPVSKQYQIWADIAGTMVNLGMIDAHNTEPQIIRCLPKASSLNITLEPVGGSKVPHVDQLYANVSLP</sequence>
<dbReference type="PANTHER" id="PTHR37461">
    <property type="entry name" value="ANTI-SIGMA-K FACTOR RSKA"/>
    <property type="match status" value="1"/>
</dbReference>
<dbReference type="AlphaFoldDB" id="A0A2D0N9B4"/>
<keyword evidence="1" id="KW-0175">Coiled coil</keyword>
<feature type="region of interest" description="Disordered" evidence="2">
    <location>
        <begin position="63"/>
        <end position="82"/>
    </location>
</feature>
<feature type="coiled-coil region" evidence="1">
    <location>
        <begin position="127"/>
        <end position="154"/>
    </location>
</feature>
<name>A0A2D0N9B4_FLAN2</name>
<dbReference type="InterPro" id="IPR018764">
    <property type="entry name" value="RskA_C"/>
</dbReference>
<evidence type="ECO:0000313" key="6">
    <source>
        <dbReference type="Proteomes" id="UP000223913"/>
    </source>
</evidence>
<keyword evidence="3" id="KW-1133">Transmembrane helix</keyword>
<evidence type="ECO:0000259" key="4">
    <source>
        <dbReference type="Pfam" id="PF10099"/>
    </source>
</evidence>
<keyword evidence="3" id="KW-0812">Transmembrane</keyword>
<evidence type="ECO:0000256" key="3">
    <source>
        <dbReference type="SAM" id="Phobius"/>
    </source>
</evidence>
<feature type="domain" description="Anti-sigma K factor RskA C-terminal" evidence="4">
    <location>
        <begin position="135"/>
        <end position="247"/>
    </location>
</feature>